<comment type="caution">
    <text evidence="2">The sequence shown here is derived from an EMBL/GenBank/DDBJ whole genome shotgun (WGS) entry which is preliminary data.</text>
</comment>
<dbReference type="InterPro" id="IPR011335">
    <property type="entry name" value="Restrct_endonuc-II-like"/>
</dbReference>
<dbReference type="SUPFAM" id="SSF52980">
    <property type="entry name" value="Restriction endonuclease-like"/>
    <property type="match status" value="1"/>
</dbReference>
<dbReference type="InterPro" id="IPR012296">
    <property type="entry name" value="Nuclease_put_TT1808"/>
</dbReference>
<keyword evidence="2" id="KW-0540">Nuclease</keyword>
<organism evidence="2 3">
    <name type="scientific">Candidatus Thermochlorobacter aerophilus</name>
    <dbReference type="NCBI Taxonomy" id="1868324"/>
    <lineage>
        <taxon>Bacteria</taxon>
        <taxon>Pseudomonadati</taxon>
        <taxon>Chlorobiota</taxon>
        <taxon>Chlorobiia</taxon>
        <taxon>Chlorobiales</taxon>
        <taxon>Candidatus Thermochlorobacteriaceae</taxon>
        <taxon>Candidatus Thermochlorobacter</taxon>
    </lineage>
</organism>
<evidence type="ECO:0000313" key="3">
    <source>
        <dbReference type="Proteomes" id="UP000266389"/>
    </source>
</evidence>
<gene>
    <name evidence="2" type="ORF">D0433_00945</name>
</gene>
<evidence type="ECO:0000313" key="2">
    <source>
        <dbReference type="EMBL" id="RFM25222.1"/>
    </source>
</evidence>
<dbReference type="CDD" id="cd06260">
    <property type="entry name" value="DUF820-like"/>
    <property type="match status" value="1"/>
</dbReference>
<sequence length="160" mass="18321">MEATEVKETTKELSDYELERGKPMPSFIHGITQANILVALSQYTEFTIGSEITLDLQPKATPDILIFKKRKINFQRDEKRVSEMPLTVIEILSGTQGMDNFDEKLQRYFNAGIQSVWLVQPFIKTIAVFLPNEEPRVFTKGELHDPATNITINLDEIFKS</sequence>
<dbReference type="PANTHER" id="PTHR34107">
    <property type="entry name" value="SLL0198 PROTEIN-RELATED"/>
    <property type="match status" value="1"/>
</dbReference>
<keyword evidence="2" id="KW-0378">Hydrolase</keyword>
<dbReference type="InterPro" id="IPR008538">
    <property type="entry name" value="Uma2"/>
</dbReference>
<evidence type="ECO:0000259" key="1">
    <source>
        <dbReference type="Pfam" id="PF05685"/>
    </source>
</evidence>
<proteinExistence type="predicted"/>
<dbReference type="PANTHER" id="PTHR34107:SF4">
    <property type="entry name" value="SLL1222 PROTEIN"/>
    <property type="match status" value="1"/>
</dbReference>
<dbReference type="AlphaFoldDB" id="A0A395M3E3"/>
<dbReference type="EMBL" id="PHFL01000007">
    <property type="protein sequence ID" value="RFM25222.1"/>
    <property type="molecule type" value="Genomic_DNA"/>
</dbReference>
<name>A0A395M3E3_9BACT</name>
<dbReference type="Gene3D" id="3.90.1570.10">
    <property type="entry name" value="tt1808, chain A"/>
    <property type="match status" value="1"/>
</dbReference>
<keyword evidence="2" id="KW-0255">Endonuclease</keyword>
<dbReference type="Pfam" id="PF05685">
    <property type="entry name" value="Uma2"/>
    <property type="match status" value="1"/>
</dbReference>
<feature type="domain" description="Putative restriction endonuclease" evidence="1">
    <location>
        <begin position="12"/>
        <end position="143"/>
    </location>
</feature>
<dbReference type="Proteomes" id="UP000266389">
    <property type="component" value="Unassembled WGS sequence"/>
</dbReference>
<reference evidence="2 3" key="1">
    <citation type="journal article" date="2011" name="ISME J.">
        <title>Community ecology of hot spring cyanobacterial mats: predominant populations and their functional potential.</title>
        <authorList>
            <person name="Klatt C.G."/>
            <person name="Wood J.M."/>
            <person name="Rusch D.B."/>
            <person name="Bateson M.M."/>
            <person name="Hamamura N."/>
            <person name="Heidelberg J.F."/>
            <person name="Grossman A.R."/>
            <person name="Bhaya D."/>
            <person name="Cohan F.M."/>
            <person name="Kuhl M."/>
            <person name="Bryant D.A."/>
            <person name="Ward D.M."/>
        </authorList>
    </citation>
    <scope>NUCLEOTIDE SEQUENCE [LARGE SCALE GENOMIC DNA]</scope>
    <source>
        <strain evidence="2">OS</strain>
    </source>
</reference>
<dbReference type="GO" id="GO:0004519">
    <property type="term" value="F:endonuclease activity"/>
    <property type="evidence" value="ECO:0007669"/>
    <property type="project" value="UniProtKB-KW"/>
</dbReference>
<protein>
    <submittedName>
        <fullName evidence="2">Uma2 family endonuclease</fullName>
    </submittedName>
</protein>
<accession>A0A395M3E3</accession>